<comment type="caution">
    <text evidence="2">The sequence shown here is derived from an EMBL/GenBank/DDBJ whole genome shotgun (WGS) entry which is preliminary data.</text>
</comment>
<evidence type="ECO:0000313" key="3">
    <source>
        <dbReference type="Proteomes" id="UP000287972"/>
    </source>
</evidence>
<dbReference type="InterPro" id="IPR036291">
    <property type="entry name" value="NAD(P)-bd_dom_sf"/>
</dbReference>
<feature type="domain" description="NmrA-like" evidence="1">
    <location>
        <begin position="2"/>
        <end position="93"/>
    </location>
</feature>
<name>A0A428SPS5_9HYPO</name>
<dbReference type="PANTHER" id="PTHR48079:SF6">
    <property type="entry name" value="NAD(P)-BINDING DOMAIN-CONTAINING PROTEIN-RELATED"/>
    <property type="match status" value="1"/>
</dbReference>
<dbReference type="Gene3D" id="3.40.50.720">
    <property type="entry name" value="NAD(P)-binding Rossmann-like Domain"/>
    <property type="match status" value="1"/>
</dbReference>
<dbReference type="EMBL" id="NKCL01000001">
    <property type="protein sequence ID" value="RSL91782.1"/>
    <property type="molecule type" value="Genomic_DNA"/>
</dbReference>
<dbReference type="AlphaFoldDB" id="A0A428SPS5"/>
<dbReference type="InterPro" id="IPR051783">
    <property type="entry name" value="NAD(P)-dependent_oxidoreduct"/>
</dbReference>
<proteinExistence type="predicted"/>
<gene>
    <name evidence="2" type="ORF">CEP51_000140</name>
</gene>
<dbReference type="GO" id="GO:0004029">
    <property type="term" value="F:aldehyde dehydrogenase (NAD+) activity"/>
    <property type="evidence" value="ECO:0007669"/>
    <property type="project" value="TreeGrafter"/>
</dbReference>
<dbReference type="PANTHER" id="PTHR48079">
    <property type="entry name" value="PROTEIN YEEZ"/>
    <property type="match status" value="1"/>
</dbReference>
<dbReference type="Pfam" id="PF05368">
    <property type="entry name" value="NmrA"/>
    <property type="match status" value="1"/>
</dbReference>
<sequence>MAQNVLITGAAGYIGGSVLADLLLHFQDPFKDAKFFAAVRAQEQAESVSKLGVNAVQVDLNDKAEVEEAVLQNAINIVIHTAGSMYPAMTTNLLAALGQRQRASGNKTYLIHSSVATMFTEEGGWPSGEVRDTDALLSKEREIGTANPVRHTNILLADEGKAQNVTTLNVVVPVVYGRGTGECRKLSVNIPAFVRTSIKLKTVYKFEVDASPAAVHISDLTSLYLLLLEKILRGEPVPTGENGYYFALAHRAPWWKVMDGLAEGLYSRGLVTEPKVQQVWPSYDEAADTMGFPRLYMQAIGTSSGHLIPKNPLKLGWKPKWDEKRFLDSLNDEIEAVQQLDTVKMSLFDSLK</sequence>
<dbReference type="Proteomes" id="UP000287972">
    <property type="component" value="Unassembled WGS sequence"/>
</dbReference>
<accession>A0A428SPS5</accession>
<reference evidence="2 3" key="1">
    <citation type="submission" date="2017-06" db="EMBL/GenBank/DDBJ databases">
        <title>Comparative genomic analysis of Ambrosia Fusariam Clade fungi.</title>
        <authorList>
            <person name="Stajich J.E."/>
            <person name="Carrillo J."/>
            <person name="Kijimoto T."/>
            <person name="Eskalen A."/>
            <person name="O'Donnell K."/>
            <person name="Kasson M."/>
        </authorList>
    </citation>
    <scope>NUCLEOTIDE SEQUENCE [LARGE SCALE GENOMIC DNA]</scope>
    <source>
        <strain evidence="2 3">NRRL62606</strain>
    </source>
</reference>
<dbReference type="InterPro" id="IPR008030">
    <property type="entry name" value="NmrA-like"/>
</dbReference>
<organism evidence="2 3">
    <name type="scientific">Fusarium floridanum</name>
    <dbReference type="NCBI Taxonomy" id="1325733"/>
    <lineage>
        <taxon>Eukaryota</taxon>
        <taxon>Fungi</taxon>
        <taxon>Dikarya</taxon>
        <taxon>Ascomycota</taxon>
        <taxon>Pezizomycotina</taxon>
        <taxon>Sordariomycetes</taxon>
        <taxon>Hypocreomycetidae</taxon>
        <taxon>Hypocreales</taxon>
        <taxon>Nectriaceae</taxon>
        <taxon>Fusarium</taxon>
        <taxon>Fusarium solani species complex</taxon>
    </lineage>
</organism>
<dbReference type="SUPFAM" id="SSF51735">
    <property type="entry name" value="NAD(P)-binding Rossmann-fold domains"/>
    <property type="match status" value="1"/>
</dbReference>
<evidence type="ECO:0000313" key="2">
    <source>
        <dbReference type="EMBL" id="RSL91782.1"/>
    </source>
</evidence>
<protein>
    <recommendedName>
        <fullName evidence="1">NmrA-like domain-containing protein</fullName>
    </recommendedName>
</protein>
<dbReference type="GO" id="GO:0005737">
    <property type="term" value="C:cytoplasm"/>
    <property type="evidence" value="ECO:0007669"/>
    <property type="project" value="TreeGrafter"/>
</dbReference>
<evidence type="ECO:0000259" key="1">
    <source>
        <dbReference type="Pfam" id="PF05368"/>
    </source>
</evidence>
<keyword evidence="3" id="KW-1185">Reference proteome</keyword>